<proteinExistence type="evidence at transcript level"/>
<reference evidence="1" key="1">
    <citation type="journal article" date="2005" name="J. Mol. Biol.">
        <title>Complex protein targeting to dinoflagellate plastids.</title>
        <authorList>
            <person name="Patron N.J."/>
            <person name="Waller R.F."/>
            <person name="Archibald J.M."/>
            <person name="Keeling P.J."/>
        </authorList>
    </citation>
    <scope>NUCLEOTIDE SEQUENCE</scope>
</reference>
<dbReference type="AlphaFoldDB" id="Q5ENK2"/>
<accession>Q5ENK2</accession>
<name>Q5ENK2_KRYTR</name>
<dbReference type="EMBL" id="AY826930">
    <property type="protein sequence ID" value="AAW79391.1"/>
    <property type="molecule type" value="mRNA"/>
</dbReference>
<evidence type="ECO:0000313" key="1">
    <source>
        <dbReference type="EMBL" id="AAW79391.1"/>
    </source>
</evidence>
<evidence type="ECO:0008006" key="2">
    <source>
        <dbReference type="Google" id="ProtNLM"/>
    </source>
</evidence>
<organism evidence="1">
    <name type="scientific">Kryptoperidinium triquetrum</name>
    <name type="common">Dinoflagellate</name>
    <name type="synonym">Heterocapsa triquetra</name>
    <dbReference type="NCBI Taxonomy" id="66468"/>
    <lineage>
        <taxon>Eukaryota</taxon>
        <taxon>Sar</taxon>
        <taxon>Alveolata</taxon>
        <taxon>Dinophyceae</taxon>
        <taxon>Peridiniales</taxon>
        <taxon>Kryptoperidiniaceae</taxon>
        <taxon>Kryptoperidinium</taxon>
    </lineage>
</organism>
<sequence>MGRNLLSVAPEAAAQEAEGSRLLATDVAAPAQAPRQMPRWVRPAIGCLCAAAAALAALARCGGPVLPQHWSGASLQGKQFLAMPAPGQLAHTPDCAMGQLPELWSAAGGAPLRVKVLSYNLFWWSLFDHGHPWMQRVYAQTNGNAATQLISAANAQDPFDVMGFQECNDGDWLMKVTGLAAEYGIFRDRACCMA</sequence>
<feature type="non-terminal residue" evidence="1">
    <location>
        <position position="194"/>
    </location>
</feature>
<protein>
    <recommendedName>
        <fullName evidence="2">Endonuclease/exonuclease/phosphatase domain-containing protein</fullName>
    </recommendedName>
</protein>